<accession>A0ABP0VB69</accession>
<evidence type="ECO:0008006" key="3">
    <source>
        <dbReference type="Google" id="ProtNLM"/>
    </source>
</evidence>
<dbReference type="PANTHER" id="PTHR37067:SF3">
    <property type="entry name" value="PX DOMAIN-CONTAINING PROTEIN"/>
    <property type="match status" value="1"/>
</dbReference>
<name>A0ABP0VB69_9BRYO</name>
<organism evidence="1 2">
    <name type="scientific">Sphagnum jensenii</name>
    <dbReference type="NCBI Taxonomy" id="128206"/>
    <lineage>
        <taxon>Eukaryota</taxon>
        <taxon>Viridiplantae</taxon>
        <taxon>Streptophyta</taxon>
        <taxon>Embryophyta</taxon>
        <taxon>Bryophyta</taxon>
        <taxon>Sphagnophytina</taxon>
        <taxon>Sphagnopsida</taxon>
        <taxon>Sphagnales</taxon>
        <taxon>Sphagnaceae</taxon>
        <taxon>Sphagnum</taxon>
    </lineage>
</organism>
<keyword evidence="2" id="KW-1185">Reference proteome</keyword>
<dbReference type="EMBL" id="CAXAQS010000130">
    <property type="protein sequence ID" value="CAK9250170.1"/>
    <property type="molecule type" value="Genomic_DNA"/>
</dbReference>
<proteinExistence type="predicted"/>
<evidence type="ECO:0000313" key="2">
    <source>
        <dbReference type="Proteomes" id="UP001497444"/>
    </source>
</evidence>
<protein>
    <recommendedName>
        <fullName evidence="3">DUF4371 domain-containing protein</fullName>
    </recommendedName>
</protein>
<evidence type="ECO:0000313" key="1">
    <source>
        <dbReference type="EMBL" id="CAK9250170.1"/>
    </source>
</evidence>
<sequence length="409" mass="47233">MTDNIHIFKAPFIKEHYLSHLKQHAETWEEYKELSVDSKKVYFNSKVKHANMMHMYIDTNQDAIHFTISLPIGDIIIKELFYRDEDQILAGINEIEEEDEEDHHMNMERIRKKVEKKIVLKRSVMKLFKLDEDNEMYTINIPNSTCFFLAINYVGCGMLFRHITVAIRHAKDRLKMQKLGGINDHNVGQYVRALVATNLNKIVDLLLHPSVWAFLIAGDGNTHRNSSFFDMRIYICVNGILSNLHLVAIPMFKRHIAENIFNLIVRFLDALNDATMIWRAKLMSMSTNGKNRMTGCHRGVVTCLEQAVEFPVLRIWCVPHQIDIVIKNAAALPQDGQWIEVVYKWSFNQECYAGLDENNQKDVVLQISQFVLFIVAGCDRVKAERDGNNNASELDVPLVVPHELVKVVP</sequence>
<comment type="caution">
    <text evidence="1">The sequence shown here is derived from an EMBL/GenBank/DDBJ whole genome shotgun (WGS) entry which is preliminary data.</text>
</comment>
<gene>
    <name evidence="1" type="ORF">CSSPJE1EN1_LOCUS25548</name>
</gene>
<dbReference type="PANTHER" id="PTHR37067">
    <property type="entry name" value="PX DOMAIN-CONTAINING PROTEIN"/>
    <property type="match status" value="1"/>
</dbReference>
<dbReference type="Proteomes" id="UP001497444">
    <property type="component" value="Unassembled WGS sequence"/>
</dbReference>
<reference evidence="1" key="1">
    <citation type="submission" date="2024-02" db="EMBL/GenBank/DDBJ databases">
        <authorList>
            <consortium name="ELIXIR-Norway"/>
            <consortium name="Elixir Norway"/>
        </authorList>
    </citation>
    <scope>NUCLEOTIDE SEQUENCE</scope>
</reference>